<dbReference type="Proteomes" id="UP001562457">
    <property type="component" value="Unassembled WGS sequence"/>
</dbReference>
<dbReference type="EMBL" id="JRPL02000007">
    <property type="protein sequence ID" value="TLD83620.1"/>
    <property type="molecule type" value="Genomic_DNA"/>
</dbReference>
<dbReference type="SUPFAM" id="SSF140496">
    <property type="entry name" value="HP1531-like"/>
    <property type="match status" value="1"/>
</dbReference>
<dbReference type="InterPro" id="IPR019469">
    <property type="entry name" value="DUF2443"/>
</dbReference>
<name>A0A099VLN7_9HELI</name>
<evidence type="ECO:0000313" key="6">
    <source>
        <dbReference type="Proteomes" id="UP001562457"/>
    </source>
</evidence>
<dbReference type="Proteomes" id="UP000029861">
    <property type="component" value="Unassembled WGS sequence"/>
</dbReference>
<sequence length="79" mass="9404">MFERINQIIKNIENIQDEITISLNMAKISLEDYIMIKRGSLDMPEHLNMSLFATVDEQVMALKKEIDVLNKLKREWFVY</sequence>
<evidence type="ECO:0000313" key="3">
    <source>
        <dbReference type="EMBL" id="TLD98325.1"/>
    </source>
</evidence>
<dbReference type="EMBL" id="JRPK02000013">
    <property type="protein sequence ID" value="TLD98325.1"/>
    <property type="molecule type" value="Genomic_DNA"/>
</dbReference>
<keyword evidence="6" id="KW-1185">Reference proteome</keyword>
<dbReference type="RefSeq" id="WP_034319108.1">
    <property type="nucleotide sequence ID" value="NZ_BAAFHN010000034.1"/>
</dbReference>
<dbReference type="Gene3D" id="1.20.58.90">
    <property type="match status" value="1"/>
</dbReference>
<evidence type="ECO:0000313" key="2">
    <source>
        <dbReference type="EMBL" id="TLD83620.1"/>
    </source>
</evidence>
<comment type="caution">
    <text evidence="2">The sequence shown here is derived from an EMBL/GenBank/DDBJ whole genome shotgun (WGS) entry which is preliminary data.</text>
</comment>
<gene>
    <name evidence="3" type="ORF">LS80_005275</name>
    <name evidence="2" type="ORF">LS81_004375</name>
    <name evidence="1" type="ORF">NHP164001_13920</name>
</gene>
<dbReference type="AlphaFoldDB" id="A0A099VLN7"/>
<reference evidence="4 5" key="1">
    <citation type="journal article" date="2014" name="Genome Announc.">
        <title>Draft genome sequences of eight enterohepatic helicobacter species isolated from both laboratory and wild rodents.</title>
        <authorList>
            <person name="Sheh A."/>
            <person name="Shen Z."/>
            <person name="Fox J.G."/>
        </authorList>
    </citation>
    <scope>NUCLEOTIDE SEQUENCE [LARGE SCALE GENOMIC DNA]</scope>
    <source>
        <strain evidence="3 4">ATCC 49310</strain>
        <strain evidence="2 5">ATCC 700114</strain>
    </source>
</reference>
<dbReference type="Proteomes" id="UP000029878">
    <property type="component" value="Unassembled WGS sequence"/>
</dbReference>
<reference evidence="1 6" key="3">
    <citation type="submission" date="2024-06" db="EMBL/GenBank/DDBJ databases">
        <title>Draft genome sequence of Helicobacter trogontum NHP16-4001.</title>
        <authorList>
            <person name="Rimbara E."/>
            <person name="Suzuki M."/>
        </authorList>
    </citation>
    <scope>NUCLEOTIDE SEQUENCE [LARGE SCALE GENOMIC DNA]</scope>
    <source>
        <strain evidence="1 6">NHP16-4001</strain>
    </source>
</reference>
<dbReference type="OrthoDB" id="5329258at2"/>
<dbReference type="EMBL" id="BAAFHN010000034">
    <property type="protein sequence ID" value="GAB0173373.1"/>
    <property type="molecule type" value="Genomic_DNA"/>
</dbReference>
<evidence type="ECO:0000313" key="4">
    <source>
        <dbReference type="Proteomes" id="UP000029861"/>
    </source>
</evidence>
<organism evidence="2 5">
    <name type="scientific">Helicobacter trogontum</name>
    <dbReference type="NCBI Taxonomy" id="50960"/>
    <lineage>
        <taxon>Bacteria</taxon>
        <taxon>Pseudomonadati</taxon>
        <taxon>Campylobacterota</taxon>
        <taxon>Epsilonproteobacteria</taxon>
        <taxon>Campylobacterales</taxon>
        <taxon>Helicobacteraceae</taxon>
        <taxon>Helicobacter</taxon>
    </lineage>
</organism>
<dbReference type="Pfam" id="PF10398">
    <property type="entry name" value="DUF2443"/>
    <property type="match status" value="1"/>
</dbReference>
<protein>
    <submittedName>
        <fullName evidence="2">DUF2443 domain-containing protein</fullName>
    </submittedName>
</protein>
<reference evidence="3" key="2">
    <citation type="submission" date="2018-04" db="EMBL/GenBank/DDBJ databases">
        <authorList>
            <person name="Sheh A."/>
            <person name="Shen Z."/>
            <person name="Mannion A.J."/>
            <person name="Fox J.G."/>
        </authorList>
    </citation>
    <scope>NUCLEOTIDE SEQUENCE</scope>
    <source>
        <strain evidence="3">ATCC 49310</strain>
    </source>
</reference>
<accession>A0A099VLN7</accession>
<dbReference type="InterPro" id="IPR038018">
    <property type="entry name" value="HP_1531"/>
</dbReference>
<evidence type="ECO:0000313" key="5">
    <source>
        <dbReference type="Proteomes" id="UP000029878"/>
    </source>
</evidence>
<evidence type="ECO:0000313" key="1">
    <source>
        <dbReference type="EMBL" id="GAB0173373.1"/>
    </source>
</evidence>
<proteinExistence type="predicted"/>